<feature type="transmembrane region" description="Helical" evidence="1">
    <location>
        <begin position="6"/>
        <end position="25"/>
    </location>
</feature>
<dbReference type="EMBL" id="VBWO01000013">
    <property type="protein sequence ID" value="TLF37823.1"/>
    <property type="molecule type" value="Genomic_DNA"/>
</dbReference>
<reference evidence="2 3" key="1">
    <citation type="submission" date="2019-05" db="EMBL/GenBank/DDBJ databases">
        <title>Genome-based reclassification of Lactobacillus casei as Lactobacillus casei subsp. casei. subsp.nov., description of Lactobacillus casei subsp. zeae subsp. nov., and emended description of Lactobacillus casei.</title>
        <authorList>
            <person name="Huang C.-H."/>
        </authorList>
    </citation>
    <scope>NUCLEOTIDE SEQUENCE [LARGE SCALE GENOMIC DNA]</scope>
    <source>
        <strain evidence="2 3">CRBIP24.44</strain>
    </source>
</reference>
<keyword evidence="1" id="KW-0812">Transmembrane</keyword>
<evidence type="ECO:0000313" key="3">
    <source>
        <dbReference type="Proteomes" id="UP000309885"/>
    </source>
</evidence>
<organism evidence="2 3">
    <name type="scientific">Lacticaseibacillus zeae</name>
    <name type="common">Lactobacillus zeae</name>
    <dbReference type="NCBI Taxonomy" id="57037"/>
    <lineage>
        <taxon>Bacteria</taxon>
        <taxon>Bacillati</taxon>
        <taxon>Bacillota</taxon>
        <taxon>Bacilli</taxon>
        <taxon>Lactobacillales</taxon>
        <taxon>Lactobacillaceae</taxon>
        <taxon>Lacticaseibacillus</taxon>
    </lineage>
</organism>
<sequence length="90" mass="9510">MQNELLQVLAIAVVIAPITTGFTEIFKRYTPAEGKLLPVLSIGTGILLACVWAIAFGHLPLIGAYAMAGLLSGLSSVGVYQIVKPNEEVK</sequence>
<keyword evidence="1" id="KW-0472">Membrane</keyword>
<accession>A0A5R8LKT1</accession>
<gene>
    <name evidence="2" type="ORF">FEI15_12700</name>
</gene>
<protein>
    <submittedName>
        <fullName evidence="2">Holin</fullName>
    </submittedName>
</protein>
<proteinExistence type="predicted"/>
<feature type="transmembrane region" description="Helical" evidence="1">
    <location>
        <begin position="62"/>
        <end position="83"/>
    </location>
</feature>
<feature type="transmembrane region" description="Helical" evidence="1">
    <location>
        <begin position="37"/>
        <end position="56"/>
    </location>
</feature>
<evidence type="ECO:0000313" key="2">
    <source>
        <dbReference type="EMBL" id="TLF37823.1"/>
    </source>
</evidence>
<evidence type="ECO:0000256" key="1">
    <source>
        <dbReference type="SAM" id="Phobius"/>
    </source>
</evidence>
<dbReference type="RefSeq" id="WP_016372272.1">
    <property type="nucleotide sequence ID" value="NZ_VBWO01000013.1"/>
</dbReference>
<comment type="caution">
    <text evidence="2">The sequence shown here is derived from an EMBL/GenBank/DDBJ whole genome shotgun (WGS) entry which is preliminary data.</text>
</comment>
<dbReference type="Proteomes" id="UP000309885">
    <property type="component" value="Unassembled WGS sequence"/>
</dbReference>
<dbReference type="AlphaFoldDB" id="A0A5R8LKT1"/>
<name>A0A5R8LKT1_LACZE</name>
<keyword evidence="1" id="KW-1133">Transmembrane helix</keyword>